<dbReference type="EMBL" id="CACRTG010000025">
    <property type="protein sequence ID" value="VYT27820.1"/>
    <property type="molecule type" value="Genomic_DNA"/>
</dbReference>
<dbReference type="AlphaFoldDB" id="A0A6N2VD25"/>
<reference evidence="2" key="1">
    <citation type="submission" date="2019-11" db="EMBL/GenBank/DDBJ databases">
        <authorList>
            <person name="Feng L."/>
        </authorList>
    </citation>
    <scope>NUCLEOTIDE SEQUENCE</scope>
    <source>
        <strain evidence="2">CnexileLFYP112</strain>
    </source>
</reference>
<sequence length="634" mass="72533">MGRKIGKILIVLGMIFLLNVLGSRAEEKVQMYQIYCEEPNGEKGYYTKSVKVEIEHLDQECITKFQLSFPDGKELTGELEKAKEKIVLEENLFEKGNYHLIVWMENKEGKMVEGTEQKREIKIDKEAPEDPISFQYSKHNGEEQIISNEEITVEMTASDDTSGIQGIYYQINEEEYQFLEGNCVSVVIPVGFEGNLSAYAIDGAGNKGEVTKSSKIICEDEIPEILIRASEGLGKWYSKPCLIQIDISEHGVASGIKQVICSVNNKVVQNREYERGEKETENVTISVDKLSEIVVEVSDWAGNYTKKREKILFDNENPQLILEGAEDYCIAANDKTLTCKAIDNQRIVSVGGTIIWNDANGNRIEKRIESWEKDGAQYFAKENLTESGKYKVYLEAVDQAGNRSEKEMQIIMDKENPLIHKIEELEGKYVPFFEWKYDISEIVEDFTTYTYRINMDGRICEQNKKYTQEGKHSLELIAEDLAGNTSSMEVGFFIDHTPPEIQIDCSKEEKKLDIVLGEEHDFLDAVFINEKKQQIGENERKFSHIFEKSGSYEVLVFARDLAGNQSEKKVAFEIEGEKSFFQNLIQPKKEILKERKTEKRQKSYEALMWILVITGIAVIGIRYKKTSQNREDAG</sequence>
<accession>A0A6N2VD25</accession>
<name>A0A6N2VD25_9FIRM</name>
<evidence type="ECO:0000313" key="2">
    <source>
        <dbReference type="EMBL" id="VYT27820.1"/>
    </source>
</evidence>
<evidence type="ECO:0000256" key="1">
    <source>
        <dbReference type="SAM" id="Phobius"/>
    </source>
</evidence>
<proteinExistence type="predicted"/>
<keyword evidence="1" id="KW-1133">Transmembrane helix</keyword>
<organism evidence="2">
    <name type="scientific">[Clostridium] nexile</name>
    <dbReference type="NCBI Taxonomy" id="29361"/>
    <lineage>
        <taxon>Bacteria</taxon>
        <taxon>Bacillati</taxon>
        <taxon>Bacillota</taxon>
        <taxon>Clostridia</taxon>
        <taxon>Lachnospirales</taxon>
        <taxon>Lachnospiraceae</taxon>
        <taxon>Tyzzerella</taxon>
    </lineage>
</organism>
<keyword evidence="1" id="KW-0472">Membrane</keyword>
<keyword evidence="1" id="KW-0812">Transmembrane</keyword>
<gene>
    <name evidence="2" type="ORF">CNLFYP112_02615</name>
</gene>
<evidence type="ECO:0008006" key="3">
    <source>
        <dbReference type="Google" id="ProtNLM"/>
    </source>
</evidence>
<protein>
    <recommendedName>
        <fullName evidence="3">Ig-like domain-containing protein</fullName>
    </recommendedName>
</protein>
<feature type="transmembrane region" description="Helical" evidence="1">
    <location>
        <begin position="606"/>
        <end position="623"/>
    </location>
</feature>